<dbReference type="AlphaFoldDB" id="A0AB39URT4"/>
<feature type="transmembrane region" description="Helical" evidence="1">
    <location>
        <begin position="358"/>
        <end position="379"/>
    </location>
</feature>
<feature type="transmembrane region" description="Helical" evidence="1">
    <location>
        <begin position="163"/>
        <end position="186"/>
    </location>
</feature>
<dbReference type="RefSeq" id="WP_369600013.1">
    <property type="nucleotide sequence ID" value="NZ_CP154858.1"/>
</dbReference>
<proteinExistence type="predicted"/>
<evidence type="ECO:0000313" key="2">
    <source>
        <dbReference type="EMBL" id="XDT70972.1"/>
    </source>
</evidence>
<evidence type="ECO:0000256" key="1">
    <source>
        <dbReference type="SAM" id="Phobius"/>
    </source>
</evidence>
<keyword evidence="1" id="KW-0812">Transmembrane</keyword>
<feature type="transmembrane region" description="Helical" evidence="1">
    <location>
        <begin position="332"/>
        <end position="352"/>
    </location>
</feature>
<feature type="transmembrane region" description="Helical" evidence="1">
    <location>
        <begin position="7"/>
        <end position="27"/>
    </location>
</feature>
<feature type="transmembrane region" description="Helical" evidence="1">
    <location>
        <begin position="39"/>
        <end position="57"/>
    </location>
</feature>
<keyword evidence="1" id="KW-1133">Transmembrane helix</keyword>
<feature type="transmembrane region" description="Helical" evidence="1">
    <location>
        <begin position="275"/>
        <end position="296"/>
    </location>
</feature>
<feature type="transmembrane region" description="Helical" evidence="1">
    <location>
        <begin position="133"/>
        <end position="157"/>
    </location>
</feature>
<reference evidence="2" key="1">
    <citation type="submission" date="2024-05" db="EMBL/GenBank/DDBJ databases">
        <title>Genome sequencing of novel strain.</title>
        <authorList>
            <person name="Ganbat D."/>
            <person name="Ganbat S."/>
            <person name="Lee S.-J."/>
        </authorList>
    </citation>
    <scope>NUCLEOTIDE SEQUENCE</scope>
    <source>
        <strain evidence="2">SMD15-11</strain>
    </source>
</reference>
<feature type="transmembrane region" description="Helical" evidence="1">
    <location>
        <begin position="78"/>
        <end position="96"/>
    </location>
</feature>
<name>A0AB39URT4_9GAMM</name>
<organism evidence="2">
    <name type="scientific">Thermohahella caldifontis</name>
    <dbReference type="NCBI Taxonomy" id="3142973"/>
    <lineage>
        <taxon>Bacteria</taxon>
        <taxon>Pseudomonadati</taxon>
        <taxon>Pseudomonadota</taxon>
        <taxon>Gammaproteobacteria</taxon>
        <taxon>Oceanospirillales</taxon>
        <taxon>Hahellaceae</taxon>
        <taxon>Thermohahella</taxon>
    </lineage>
</organism>
<protein>
    <recommendedName>
        <fullName evidence="3">Oligosaccharide flippase family protein</fullName>
    </recommendedName>
</protein>
<gene>
    <name evidence="2" type="ORF">AAIA72_09120</name>
</gene>
<accession>A0AB39URT4</accession>
<dbReference type="KEGG" id="tcd:AAIA72_09120"/>
<evidence type="ECO:0008006" key="3">
    <source>
        <dbReference type="Google" id="ProtNLM"/>
    </source>
</evidence>
<feature type="transmembrane region" description="Helical" evidence="1">
    <location>
        <begin position="102"/>
        <end position="121"/>
    </location>
</feature>
<sequence length="386" mass="43787">MIFKKILFQTILNLANSFFAFLFVYALVHYGSTKLVGELYIALAACSMVLLVQLVMPPNFSLMRIQDKIGVSKIVTSFYCYIQPLVFIVSILVGKYLLSFDIYLSFLFGVFCCLTGIFNLFDVLFQAKARLDIFLSLQTLWSIMKLAGVIVLSPEIISIKSLISIFVISQIFVLILMFIFAFRIYGKALRPVSLRRLNSYLKASYVLAKNYYLSAFIKKIIDNAPAIVFYPVLSRDVIGAFSLYQKCLTFGVSLIRTIESLLLNRGFFEIFNRKILYIAAPCSQLFVLCFGAIYLYSTIGVSWPDLTIFSFTVYPISIVISERAKLLSSYRINIINKALLMALVGFGVYVWIFQSNTVTFALASYSFMVFLQALFLVVFSRISVGK</sequence>
<keyword evidence="1" id="KW-0472">Membrane</keyword>
<dbReference type="EMBL" id="CP154858">
    <property type="protein sequence ID" value="XDT70972.1"/>
    <property type="molecule type" value="Genomic_DNA"/>
</dbReference>
<feature type="transmembrane region" description="Helical" evidence="1">
    <location>
        <begin position="302"/>
        <end position="320"/>
    </location>
</feature>